<accession>A0ABZ2NKN1</accession>
<organism evidence="2 3">
    <name type="scientific">Metabacillus sediminis</name>
    <dbReference type="NCBI Taxonomy" id="3117746"/>
    <lineage>
        <taxon>Bacteria</taxon>
        <taxon>Bacillati</taxon>
        <taxon>Bacillota</taxon>
        <taxon>Bacilli</taxon>
        <taxon>Bacillales</taxon>
        <taxon>Bacillaceae</taxon>
        <taxon>Metabacillus</taxon>
    </lineage>
</organism>
<dbReference type="InterPro" id="IPR050194">
    <property type="entry name" value="Glycosyltransferase_grp1"/>
</dbReference>
<dbReference type="Pfam" id="PF00534">
    <property type="entry name" value="Glycos_transf_1"/>
    <property type="match status" value="1"/>
</dbReference>
<dbReference type="Gene3D" id="3.40.50.2000">
    <property type="entry name" value="Glycogen Phosphorylase B"/>
    <property type="match status" value="1"/>
</dbReference>
<dbReference type="Proteomes" id="UP001377337">
    <property type="component" value="Chromosome"/>
</dbReference>
<keyword evidence="2" id="KW-0328">Glycosyltransferase</keyword>
<dbReference type="EC" id="2.4.-.-" evidence="2"/>
<dbReference type="SUPFAM" id="SSF53756">
    <property type="entry name" value="UDP-Glycosyltransferase/glycogen phosphorylase"/>
    <property type="match status" value="1"/>
</dbReference>
<dbReference type="EMBL" id="CP147407">
    <property type="protein sequence ID" value="WXB98170.1"/>
    <property type="molecule type" value="Genomic_DNA"/>
</dbReference>
<keyword evidence="2" id="KW-0808">Transferase</keyword>
<dbReference type="GO" id="GO:0016757">
    <property type="term" value="F:glycosyltransferase activity"/>
    <property type="evidence" value="ECO:0007669"/>
    <property type="project" value="UniProtKB-KW"/>
</dbReference>
<dbReference type="InterPro" id="IPR001296">
    <property type="entry name" value="Glyco_trans_1"/>
</dbReference>
<dbReference type="PANTHER" id="PTHR45947:SF3">
    <property type="entry name" value="SULFOQUINOVOSYL TRANSFERASE SQD2"/>
    <property type="match status" value="1"/>
</dbReference>
<protein>
    <submittedName>
        <fullName evidence="2">Glycosyltransferase family 4 protein</fullName>
        <ecNumber evidence="2">2.4.-.-</ecNumber>
    </submittedName>
</protein>
<gene>
    <name evidence="2" type="ORF">WCV65_06745</name>
</gene>
<name>A0ABZ2NKN1_9BACI</name>
<dbReference type="RefSeq" id="WP_338781075.1">
    <property type="nucleotide sequence ID" value="NZ_CP147407.1"/>
</dbReference>
<dbReference type="CDD" id="cd03801">
    <property type="entry name" value="GT4_PimA-like"/>
    <property type="match status" value="1"/>
</dbReference>
<dbReference type="PANTHER" id="PTHR45947">
    <property type="entry name" value="SULFOQUINOVOSYL TRANSFERASE SQD2"/>
    <property type="match status" value="1"/>
</dbReference>
<evidence type="ECO:0000313" key="3">
    <source>
        <dbReference type="Proteomes" id="UP001377337"/>
    </source>
</evidence>
<proteinExistence type="predicted"/>
<reference evidence="2 3" key="1">
    <citation type="submission" date="2024-02" db="EMBL/GenBank/DDBJ databases">
        <title>Seven novel Bacillus-like species.</title>
        <authorList>
            <person name="Liu G."/>
        </authorList>
    </citation>
    <scope>NUCLEOTIDE SEQUENCE [LARGE SCALE GENOMIC DNA]</scope>
    <source>
        <strain evidence="2 3">FJAT-52054</strain>
    </source>
</reference>
<sequence length="358" mass="40742">MKILFTFYLPSGGMETLNRIRAKSLANMGIESHLLYLFNAEGKKNIIGIPAYITNDDAKIKEILDQHQFDAIVVCTDFYLMERIRNLGYSGKIIYEVQGLGIPSEAAAVVDQAAPYIKSYAQAILYPQTSHLIHLFNSKIPEFPQYCFNNPLDVYGFGYRTHEKISQPIIGWVGRLEPNKNWSFFLELCSHLIKWNNNLTIWMFGDLKLSADDQKEEFKKRTEQLNLTSHLIHHEDVPNHEMADYYSKIGDSGGFLSSTSILEGFGYSVSEALLCRCPVVATDSDGIRNFIIHNYTGKINHQGDLMEAVNHAKEIIINTEDREKIREQGVLHIKQNFPPEKYGNSFNVMLRSLGIIGP</sequence>
<keyword evidence="3" id="KW-1185">Reference proteome</keyword>
<evidence type="ECO:0000313" key="2">
    <source>
        <dbReference type="EMBL" id="WXB98170.1"/>
    </source>
</evidence>
<evidence type="ECO:0000259" key="1">
    <source>
        <dbReference type="Pfam" id="PF00534"/>
    </source>
</evidence>
<feature type="domain" description="Glycosyl transferase family 1" evidence="1">
    <location>
        <begin position="166"/>
        <end position="329"/>
    </location>
</feature>